<dbReference type="EMBL" id="JACSPU010000002">
    <property type="protein sequence ID" value="MBD8014389.1"/>
    <property type="molecule type" value="Genomic_DNA"/>
</dbReference>
<dbReference type="PANTHER" id="PTHR42756:SF1">
    <property type="entry name" value="TRANSCRIPTIONAL REPRESSOR OF EMRAB OPERON"/>
    <property type="match status" value="1"/>
</dbReference>
<dbReference type="InterPro" id="IPR000835">
    <property type="entry name" value="HTH_MarR-typ"/>
</dbReference>
<feature type="domain" description="HTH marR-type" evidence="4">
    <location>
        <begin position="21"/>
        <end position="156"/>
    </location>
</feature>
<proteinExistence type="predicted"/>
<comment type="caution">
    <text evidence="5">The sequence shown here is derived from an EMBL/GenBank/DDBJ whole genome shotgun (WGS) entry which is preliminary data.</text>
</comment>
<keyword evidence="2" id="KW-0238">DNA-binding</keyword>
<dbReference type="InterPro" id="IPR036388">
    <property type="entry name" value="WH-like_DNA-bd_sf"/>
</dbReference>
<evidence type="ECO:0000256" key="3">
    <source>
        <dbReference type="ARBA" id="ARBA00023163"/>
    </source>
</evidence>
<dbReference type="Pfam" id="PF12802">
    <property type="entry name" value="MarR_2"/>
    <property type="match status" value="1"/>
</dbReference>
<sequence length="161" mass="19423">MVTLDNKRHQHYKEVFFIKAFQEFFHQFLLLSRPFEHHLNNELGKHRLYRAQWSILYYIANNDSATLVELAHYQRIEKPTVTRTVTRLEEQGYLEHIPGKDRREKRMQLTTHGKKVYEDVRVTIDQFEKEILAHIPEEDQLAGIEMMKTIRMNLISRENSK</sequence>
<keyword evidence="1" id="KW-0805">Transcription regulation</keyword>
<name>A0ABR8WBK1_9BACL</name>
<protein>
    <submittedName>
        <fullName evidence="5">MarR family transcriptional regulator</fullName>
    </submittedName>
</protein>
<accession>A0ABR8WBK1</accession>
<evidence type="ECO:0000313" key="6">
    <source>
        <dbReference type="Proteomes" id="UP000658980"/>
    </source>
</evidence>
<gene>
    <name evidence="5" type="ORF">H9630_06090</name>
</gene>
<keyword evidence="6" id="KW-1185">Reference proteome</keyword>
<dbReference type="Gene3D" id="1.10.10.10">
    <property type="entry name" value="Winged helix-like DNA-binding domain superfamily/Winged helix DNA-binding domain"/>
    <property type="match status" value="1"/>
</dbReference>
<dbReference type="SUPFAM" id="SSF46785">
    <property type="entry name" value="Winged helix' DNA-binding domain"/>
    <property type="match status" value="1"/>
</dbReference>
<dbReference type="SMART" id="SM00347">
    <property type="entry name" value="HTH_MARR"/>
    <property type="match status" value="1"/>
</dbReference>
<dbReference type="PANTHER" id="PTHR42756">
    <property type="entry name" value="TRANSCRIPTIONAL REGULATOR, MARR"/>
    <property type="match status" value="1"/>
</dbReference>
<organism evidence="5 6">
    <name type="scientific">Planococcus wigleyi</name>
    <dbReference type="NCBI Taxonomy" id="2762216"/>
    <lineage>
        <taxon>Bacteria</taxon>
        <taxon>Bacillati</taxon>
        <taxon>Bacillota</taxon>
        <taxon>Bacilli</taxon>
        <taxon>Bacillales</taxon>
        <taxon>Caryophanaceae</taxon>
        <taxon>Planococcus</taxon>
    </lineage>
</organism>
<evidence type="ECO:0000313" key="5">
    <source>
        <dbReference type="EMBL" id="MBD8014389.1"/>
    </source>
</evidence>
<evidence type="ECO:0000259" key="4">
    <source>
        <dbReference type="PROSITE" id="PS50995"/>
    </source>
</evidence>
<dbReference type="PROSITE" id="PS50995">
    <property type="entry name" value="HTH_MARR_2"/>
    <property type="match status" value="1"/>
</dbReference>
<reference evidence="5 6" key="1">
    <citation type="submission" date="2020-08" db="EMBL/GenBank/DDBJ databases">
        <title>A Genomic Blueprint of the Chicken Gut Microbiome.</title>
        <authorList>
            <person name="Gilroy R."/>
            <person name="Ravi A."/>
            <person name="Getino M."/>
            <person name="Pursley I."/>
            <person name="Horton D.L."/>
            <person name="Alikhan N.-F."/>
            <person name="Baker D."/>
            <person name="Gharbi K."/>
            <person name="Hall N."/>
            <person name="Watson M."/>
            <person name="Adriaenssens E.M."/>
            <person name="Foster-Nyarko E."/>
            <person name="Jarju S."/>
            <person name="Secka A."/>
            <person name="Antonio M."/>
            <person name="Oren A."/>
            <person name="Chaudhuri R."/>
            <person name="La Ragione R.M."/>
            <person name="Hildebrand F."/>
            <person name="Pallen M.J."/>
        </authorList>
    </citation>
    <scope>NUCLEOTIDE SEQUENCE [LARGE SCALE GENOMIC DNA]</scope>
    <source>
        <strain evidence="5 6">Sa1BUA13</strain>
    </source>
</reference>
<evidence type="ECO:0000256" key="2">
    <source>
        <dbReference type="ARBA" id="ARBA00023125"/>
    </source>
</evidence>
<dbReference type="Proteomes" id="UP000658980">
    <property type="component" value="Unassembled WGS sequence"/>
</dbReference>
<keyword evidence="3" id="KW-0804">Transcription</keyword>
<dbReference type="InterPro" id="IPR036390">
    <property type="entry name" value="WH_DNA-bd_sf"/>
</dbReference>
<evidence type="ECO:0000256" key="1">
    <source>
        <dbReference type="ARBA" id="ARBA00023015"/>
    </source>
</evidence>